<reference evidence="2 3" key="1">
    <citation type="submission" date="2016-10" db="EMBL/GenBank/DDBJ databases">
        <authorList>
            <person name="Cai Z."/>
        </authorList>
    </citation>
    <scope>NUCLEOTIDE SEQUENCE [LARGE SCALE GENOMIC DNA]</scope>
</reference>
<dbReference type="Proteomes" id="UP000256970">
    <property type="component" value="Unassembled WGS sequence"/>
</dbReference>
<accession>A0A383V7G6</accession>
<name>A0A383V7G6_TETOB</name>
<evidence type="ECO:0000313" key="3">
    <source>
        <dbReference type="Proteomes" id="UP000256970"/>
    </source>
</evidence>
<dbReference type="AlphaFoldDB" id="A0A383V7G6"/>
<gene>
    <name evidence="2" type="ORF">BQ4739_LOCUS1256</name>
</gene>
<feature type="signal peptide" evidence="1">
    <location>
        <begin position="1"/>
        <end position="27"/>
    </location>
</feature>
<keyword evidence="1" id="KW-0732">Signal</keyword>
<protein>
    <submittedName>
        <fullName evidence="2">Uncharacterized protein</fullName>
    </submittedName>
</protein>
<proteinExistence type="predicted"/>
<keyword evidence="3" id="KW-1185">Reference proteome</keyword>
<sequence>MSLSNSGLLLAAALLAFAAVNAPHAAAQSPAVEACLDKAEAKFQQEISRAATQLTASSALCRAAALIPSSEATAQAATAPDAGAQVAAADAPLNRPGCGRGCQYGLCVARCYIDRISIYPSRACTVYDCPSKCRSNVNYKCKP</sequence>
<organism evidence="2 3">
    <name type="scientific">Tetradesmus obliquus</name>
    <name type="common">Green alga</name>
    <name type="synonym">Acutodesmus obliquus</name>
    <dbReference type="NCBI Taxonomy" id="3088"/>
    <lineage>
        <taxon>Eukaryota</taxon>
        <taxon>Viridiplantae</taxon>
        <taxon>Chlorophyta</taxon>
        <taxon>core chlorophytes</taxon>
        <taxon>Chlorophyceae</taxon>
        <taxon>CS clade</taxon>
        <taxon>Sphaeropleales</taxon>
        <taxon>Scenedesmaceae</taxon>
        <taxon>Tetradesmus</taxon>
    </lineage>
</organism>
<evidence type="ECO:0000313" key="2">
    <source>
        <dbReference type="EMBL" id="SZX60732.1"/>
    </source>
</evidence>
<feature type="chain" id="PRO_5016632725" evidence="1">
    <location>
        <begin position="28"/>
        <end position="143"/>
    </location>
</feature>
<dbReference type="EMBL" id="FNXT01000097">
    <property type="protein sequence ID" value="SZX60732.1"/>
    <property type="molecule type" value="Genomic_DNA"/>
</dbReference>
<evidence type="ECO:0000256" key="1">
    <source>
        <dbReference type="SAM" id="SignalP"/>
    </source>
</evidence>